<dbReference type="PROSITE" id="PS50928">
    <property type="entry name" value="ABC_TM1"/>
    <property type="match status" value="1"/>
</dbReference>
<dbReference type="RefSeq" id="WP_013718505.1">
    <property type="nucleotide sequence ID" value="NC_015416.1"/>
</dbReference>
<feature type="transmembrane region" description="Helical" evidence="8">
    <location>
        <begin position="153"/>
        <end position="172"/>
    </location>
</feature>
<evidence type="ECO:0000256" key="8">
    <source>
        <dbReference type="RuleBase" id="RU363032"/>
    </source>
</evidence>
<sequence length="297" mass="32063">MASNQIDINRLGKRDLAELAGRGQESVSILSRLREVALKASLALLLIIAITFIALPVVALFLRSPLDTTLQSLHDPVVMDALRLSLMTSTLTTITVVLMGTPIAYVSARFRYFGKELADSLIDLPVIMPPAVAGIALLMAFGRMGIVGHYLDAFGISIAFTTLAVIIAQVFVSSPFYIRQARTSFEDVDIALENAARTLGGSRIYTFFHVILPIAINGLVSGAIMAFARSLGEFGATIMFAGNFQGRTQTMPLAIYTAMQGDLDVSLCIAIILVAISFVVIFLVKTLTRRVYKNAGN</sequence>
<evidence type="ECO:0000256" key="1">
    <source>
        <dbReference type="ARBA" id="ARBA00004141"/>
    </source>
</evidence>
<dbReference type="PANTHER" id="PTHR30406:SF8">
    <property type="entry name" value="SULFATE TRANSPORT SYSTEM PERMEASE PROTEIN CYST"/>
    <property type="match status" value="1"/>
</dbReference>
<dbReference type="InParanoid" id="F4BXD1"/>
<proteinExistence type="inferred from homology"/>
<evidence type="ECO:0000256" key="5">
    <source>
        <dbReference type="ARBA" id="ARBA00022989"/>
    </source>
</evidence>
<dbReference type="InterPro" id="IPR000515">
    <property type="entry name" value="MetI-like"/>
</dbReference>
<evidence type="ECO:0000313" key="11">
    <source>
        <dbReference type="Proteomes" id="UP000007807"/>
    </source>
</evidence>
<dbReference type="SUPFAM" id="SSF161098">
    <property type="entry name" value="MetI-like"/>
    <property type="match status" value="1"/>
</dbReference>
<keyword evidence="3" id="KW-0500">Molybdenum</keyword>
<dbReference type="GO" id="GO:0015419">
    <property type="term" value="F:ABC-type sulfate transporter activity"/>
    <property type="evidence" value="ECO:0007669"/>
    <property type="project" value="InterPro"/>
</dbReference>
<feature type="transmembrane region" description="Helical" evidence="8">
    <location>
        <begin position="207"/>
        <end position="228"/>
    </location>
</feature>
<evidence type="ECO:0000256" key="7">
    <source>
        <dbReference type="ARBA" id="ARBA00023136"/>
    </source>
</evidence>
<dbReference type="AlphaFoldDB" id="F4BXD1"/>
<dbReference type="InterPro" id="IPR035906">
    <property type="entry name" value="MetI-like_sf"/>
</dbReference>
<dbReference type="GeneID" id="10460348"/>
<dbReference type="CDD" id="cd06261">
    <property type="entry name" value="TM_PBP2"/>
    <property type="match status" value="1"/>
</dbReference>
<evidence type="ECO:0000256" key="6">
    <source>
        <dbReference type="ARBA" id="ARBA00023032"/>
    </source>
</evidence>
<keyword evidence="2 8" id="KW-0813">Transport</keyword>
<keyword evidence="11" id="KW-1185">Reference proteome</keyword>
<dbReference type="GO" id="GO:0015098">
    <property type="term" value="F:molybdate ion transmembrane transporter activity"/>
    <property type="evidence" value="ECO:0007669"/>
    <property type="project" value="InterPro"/>
</dbReference>
<feature type="transmembrane region" description="Helical" evidence="8">
    <location>
        <begin position="263"/>
        <end position="284"/>
    </location>
</feature>
<dbReference type="InterPro" id="IPR005667">
    <property type="entry name" value="Sulph_transpt2"/>
</dbReference>
<protein>
    <submittedName>
        <fullName evidence="10">Molybdate ABC transporter, permease protein</fullName>
    </submittedName>
</protein>
<dbReference type="Proteomes" id="UP000007807">
    <property type="component" value="Chromosome"/>
</dbReference>
<comment type="similarity">
    <text evidence="8">Belongs to the binding-protein-dependent transport system permease family.</text>
</comment>
<reference evidence="10 11" key="1">
    <citation type="journal article" date="2011" name="J. Bacteriol.">
        <title>Complete genome sequence of Methanosaeta concilii, a specialist in aceticlastic methanogenesis.</title>
        <authorList>
            <person name="Barber R.D."/>
            <person name="Zhang L."/>
            <person name="Harnack M."/>
            <person name="Olson M.V."/>
            <person name="Kaul R."/>
            <person name="Ingram-Smith C."/>
            <person name="Smith K.S."/>
        </authorList>
    </citation>
    <scope>NUCLEOTIDE SEQUENCE [LARGE SCALE GENOMIC DNA]</scope>
    <source>
        <strain evidence="11">ATCC 5969 / DSM 3671 / JCM 10134 / NBRC 103675 / OCM 69 / GP-6</strain>
    </source>
</reference>
<name>F4BXD1_METSG</name>
<evidence type="ECO:0000259" key="9">
    <source>
        <dbReference type="PROSITE" id="PS50928"/>
    </source>
</evidence>
<organism evidence="10 11">
    <name type="scientific">Methanothrix soehngenii (strain ATCC 5969 / DSM 3671 / JCM 10134 / NBRC 103675 / OCM 69 / GP-6)</name>
    <name type="common">Methanosaeta concilii</name>
    <dbReference type="NCBI Taxonomy" id="990316"/>
    <lineage>
        <taxon>Archaea</taxon>
        <taxon>Methanobacteriati</taxon>
        <taxon>Methanobacteriota</taxon>
        <taxon>Stenosarchaea group</taxon>
        <taxon>Methanomicrobia</taxon>
        <taxon>Methanotrichales</taxon>
        <taxon>Methanotrichaceae</taxon>
        <taxon>Methanothrix</taxon>
    </lineage>
</organism>
<keyword evidence="5 8" id="KW-1133">Transmembrane helix</keyword>
<dbReference type="FunCoup" id="F4BXD1">
    <property type="interactions" value="13"/>
</dbReference>
<accession>F4BXD1</accession>
<dbReference type="InterPro" id="IPR011867">
    <property type="entry name" value="ModB_ABC"/>
</dbReference>
<feature type="transmembrane region" description="Helical" evidence="8">
    <location>
        <begin position="120"/>
        <end position="141"/>
    </location>
</feature>
<comment type="subcellular location">
    <subcellularLocation>
        <location evidence="8">Cell membrane</location>
        <topology evidence="8">Multi-pass membrane protein</topology>
    </subcellularLocation>
    <subcellularLocation>
        <location evidence="1">Membrane</location>
        <topology evidence="1">Multi-pass membrane protein</topology>
    </subcellularLocation>
</comment>
<dbReference type="NCBIfam" id="TIGR01581">
    <property type="entry name" value="Mo_ABC_porter"/>
    <property type="match status" value="1"/>
</dbReference>
<keyword evidence="6" id="KW-0764">Sulfate transport</keyword>
<gene>
    <name evidence="10" type="primary">modB</name>
    <name evidence="10" type="ordered locus">MCON_0616</name>
</gene>
<evidence type="ECO:0000256" key="4">
    <source>
        <dbReference type="ARBA" id="ARBA00022692"/>
    </source>
</evidence>
<dbReference type="Gene3D" id="1.10.3720.10">
    <property type="entry name" value="MetI-like"/>
    <property type="match status" value="1"/>
</dbReference>
<dbReference type="Pfam" id="PF00528">
    <property type="entry name" value="BPD_transp_1"/>
    <property type="match status" value="1"/>
</dbReference>
<dbReference type="PANTHER" id="PTHR30406">
    <property type="entry name" value="SULFATE TRANSPORT SYSTEM PERMEASE PROTEIN"/>
    <property type="match status" value="1"/>
</dbReference>
<dbReference type="NCBIfam" id="TIGR02141">
    <property type="entry name" value="modB_ABC"/>
    <property type="match status" value="1"/>
</dbReference>
<evidence type="ECO:0000256" key="3">
    <source>
        <dbReference type="ARBA" id="ARBA00022505"/>
    </source>
</evidence>
<dbReference type="OrthoDB" id="11163at2157"/>
<feature type="domain" description="ABC transmembrane type-1" evidence="9">
    <location>
        <begin position="82"/>
        <end position="284"/>
    </location>
</feature>
<dbReference type="InterPro" id="IPR006469">
    <property type="entry name" value="NifC_ABC_porter"/>
</dbReference>
<dbReference type="STRING" id="990316.MCON_0616"/>
<keyword evidence="4 8" id="KW-0812">Transmembrane</keyword>
<dbReference type="GO" id="GO:0005886">
    <property type="term" value="C:plasma membrane"/>
    <property type="evidence" value="ECO:0007669"/>
    <property type="project" value="UniProtKB-SubCell"/>
</dbReference>
<feature type="transmembrane region" description="Helical" evidence="8">
    <location>
        <begin position="42"/>
        <end position="62"/>
    </location>
</feature>
<feature type="transmembrane region" description="Helical" evidence="8">
    <location>
        <begin position="82"/>
        <end position="108"/>
    </location>
</feature>
<evidence type="ECO:0000313" key="10">
    <source>
        <dbReference type="EMBL" id="AEB67444.1"/>
    </source>
</evidence>
<evidence type="ECO:0000256" key="2">
    <source>
        <dbReference type="ARBA" id="ARBA00022448"/>
    </source>
</evidence>
<dbReference type="HOGENOM" id="CLU_016047_14_1_2"/>
<keyword evidence="7 8" id="KW-0472">Membrane</keyword>
<dbReference type="KEGG" id="mcj:MCON_0616"/>
<dbReference type="EMBL" id="CP002565">
    <property type="protein sequence ID" value="AEB67444.1"/>
    <property type="molecule type" value="Genomic_DNA"/>
</dbReference>